<keyword evidence="5 12" id="KW-0812">Transmembrane</keyword>
<dbReference type="InterPro" id="IPR003445">
    <property type="entry name" value="Cat_transpt"/>
</dbReference>
<name>A0A1Y2KXJ7_9PROT</name>
<feature type="transmembrane region" description="Helical" evidence="12">
    <location>
        <begin position="396"/>
        <end position="420"/>
    </location>
</feature>
<keyword evidence="3 10" id="KW-1003">Cell membrane</keyword>
<keyword evidence="11" id="KW-0479">Metal-binding</keyword>
<organism evidence="13 14">
    <name type="scientific">Thalassospira mesophila</name>
    <dbReference type="NCBI Taxonomy" id="1293891"/>
    <lineage>
        <taxon>Bacteria</taxon>
        <taxon>Pseudomonadati</taxon>
        <taxon>Pseudomonadota</taxon>
        <taxon>Alphaproteobacteria</taxon>
        <taxon>Rhodospirillales</taxon>
        <taxon>Thalassospiraceae</taxon>
        <taxon>Thalassospira</taxon>
    </lineage>
</organism>
<keyword evidence="14" id="KW-1185">Reference proteome</keyword>
<evidence type="ECO:0000256" key="5">
    <source>
        <dbReference type="ARBA" id="ARBA00022692"/>
    </source>
</evidence>
<dbReference type="Pfam" id="PF02386">
    <property type="entry name" value="TrkH"/>
    <property type="match status" value="1"/>
</dbReference>
<comment type="caution">
    <text evidence="13">The sequence shown here is derived from an EMBL/GenBank/DDBJ whole genome shotgun (WGS) entry which is preliminary data.</text>
</comment>
<reference evidence="13 14" key="1">
    <citation type="submission" date="2014-03" db="EMBL/GenBank/DDBJ databases">
        <title>The draft genome sequence of Thalassospira mesophila JCM 18969.</title>
        <authorList>
            <person name="Lai Q."/>
            <person name="Shao Z."/>
        </authorList>
    </citation>
    <scope>NUCLEOTIDE SEQUENCE [LARGE SCALE GENOMIC DNA]</scope>
    <source>
        <strain evidence="13 14">JCM 18969</strain>
    </source>
</reference>
<gene>
    <name evidence="13" type="ORF">TMES_16565</name>
</gene>
<feature type="binding site" evidence="11">
    <location>
        <position position="439"/>
    </location>
    <ligand>
        <name>K(+)</name>
        <dbReference type="ChEBI" id="CHEBI:29103"/>
    </ligand>
</feature>
<sequence>MDAALLRLQPIFFVVGLMVIIIGAAMLIPACVDLYFGNPDWLIFTQASFTSIGIGGMTCLACRSDIGPRVTARQGYVLTGFSWIAVSVTGALPLWFSSLNISFCDAVFETISGLTTTGSTVLSGLDTMPPGLLLWRSILQWLGGIGIIVTALALLPMMRVGGMQLFQMESSDRSEKLSPRMRDMCLQIVVIYAMLSLTCMVLYRIFGMTWFEAINHAMTTLATGGYSTTDQSFGKFAGNWPLHWVGTVFMFAGGLPFTAYAVMVRKRSIRALFDNQQIRLFFVVSAFFTVLLTIRLMQISDDGLWASFTLASFNLVSVITTTGFASGDYLQWGPVAVMLFFFATFIGGCSGSTAGGFKMFRLYVVFSGLRAHFLRLRSPSAVTVSYIDRNEITSDIYSAVTVFVFLLTISYIGVTVALGLTGLDLVTAMSASATALANVGPGMGPIIGPAGNFQSLPDAAKWVLDIAMVLGRLEFETLLVLLMPAFWRD</sequence>
<feature type="binding site" evidence="11">
    <location>
        <position position="322"/>
    </location>
    <ligand>
        <name>K(+)</name>
        <dbReference type="ChEBI" id="CHEBI:29103"/>
    </ligand>
</feature>
<feature type="binding site" evidence="11">
    <location>
        <position position="117"/>
    </location>
    <ligand>
        <name>K(+)</name>
        <dbReference type="ChEBI" id="CHEBI:29103"/>
    </ligand>
</feature>
<dbReference type="PIRSF" id="PIRSF006247">
    <property type="entry name" value="TrkH"/>
    <property type="match status" value="1"/>
</dbReference>
<comment type="subcellular location">
    <subcellularLocation>
        <location evidence="10">Cell inner membrane</location>
        <topology evidence="10">Multi-pass membrane protein</topology>
    </subcellularLocation>
    <subcellularLocation>
        <location evidence="1">Cell membrane</location>
        <topology evidence="1">Multi-pass membrane protein</topology>
    </subcellularLocation>
</comment>
<evidence type="ECO:0000256" key="10">
    <source>
        <dbReference type="PIRNR" id="PIRNR006247"/>
    </source>
</evidence>
<evidence type="ECO:0000313" key="14">
    <source>
        <dbReference type="Proteomes" id="UP000193391"/>
    </source>
</evidence>
<feature type="transmembrane region" description="Helical" evidence="12">
    <location>
        <begin position="138"/>
        <end position="158"/>
    </location>
</feature>
<evidence type="ECO:0000256" key="12">
    <source>
        <dbReference type="SAM" id="Phobius"/>
    </source>
</evidence>
<evidence type="ECO:0000256" key="1">
    <source>
        <dbReference type="ARBA" id="ARBA00004651"/>
    </source>
</evidence>
<dbReference type="Proteomes" id="UP000193391">
    <property type="component" value="Unassembled WGS sequence"/>
</dbReference>
<evidence type="ECO:0000256" key="7">
    <source>
        <dbReference type="ARBA" id="ARBA00022989"/>
    </source>
</evidence>
<protein>
    <recommendedName>
        <fullName evidence="10">Trk system potassium uptake protein</fullName>
    </recommendedName>
</protein>
<dbReference type="STRING" id="1293891.TMES_16565"/>
<dbReference type="EMBL" id="JFKA01000008">
    <property type="protein sequence ID" value="OSQ37045.1"/>
    <property type="molecule type" value="Genomic_DNA"/>
</dbReference>
<evidence type="ECO:0000256" key="11">
    <source>
        <dbReference type="PIRSR" id="PIRSR006247-1"/>
    </source>
</evidence>
<evidence type="ECO:0000256" key="8">
    <source>
        <dbReference type="ARBA" id="ARBA00023065"/>
    </source>
</evidence>
<evidence type="ECO:0000256" key="6">
    <source>
        <dbReference type="ARBA" id="ARBA00022958"/>
    </source>
</evidence>
<feature type="transmembrane region" description="Helical" evidence="12">
    <location>
        <begin position="184"/>
        <end position="206"/>
    </location>
</feature>
<dbReference type="GO" id="GO:0005886">
    <property type="term" value="C:plasma membrane"/>
    <property type="evidence" value="ECO:0007669"/>
    <property type="project" value="UniProtKB-SubCell"/>
</dbReference>
<keyword evidence="4 10" id="KW-0633">Potassium transport</keyword>
<evidence type="ECO:0000256" key="3">
    <source>
        <dbReference type="ARBA" id="ARBA00022475"/>
    </source>
</evidence>
<feature type="transmembrane region" description="Helical" evidence="12">
    <location>
        <begin position="75"/>
        <end position="96"/>
    </location>
</feature>
<feature type="binding site" evidence="11">
    <location>
        <position position="224"/>
    </location>
    <ligand>
        <name>K(+)</name>
        <dbReference type="ChEBI" id="CHEBI:29103"/>
    </ligand>
</feature>
<dbReference type="PANTHER" id="PTHR32024:SF3">
    <property type="entry name" value="TRK SYSTEM POTASSIUM UPTAKE PROTEIN"/>
    <property type="match status" value="1"/>
</dbReference>
<feature type="transmembrane region" description="Helical" evidence="12">
    <location>
        <begin position="303"/>
        <end position="325"/>
    </location>
</feature>
<keyword evidence="7 12" id="KW-1133">Transmembrane helix</keyword>
<proteinExistence type="inferred from homology"/>
<dbReference type="GO" id="GO:0015379">
    <property type="term" value="F:potassium:chloride symporter activity"/>
    <property type="evidence" value="ECO:0007669"/>
    <property type="project" value="InterPro"/>
</dbReference>
<keyword evidence="6 10" id="KW-0630">Potassium</keyword>
<feature type="binding site" evidence="11">
    <location>
        <position position="438"/>
    </location>
    <ligand>
        <name>K(+)</name>
        <dbReference type="ChEBI" id="CHEBI:29103"/>
    </ligand>
</feature>
<dbReference type="GO" id="GO:0046872">
    <property type="term" value="F:metal ion binding"/>
    <property type="evidence" value="ECO:0007669"/>
    <property type="project" value="UniProtKB-KW"/>
</dbReference>
<evidence type="ECO:0000313" key="13">
    <source>
        <dbReference type="EMBL" id="OSQ37045.1"/>
    </source>
</evidence>
<keyword evidence="10" id="KW-0997">Cell inner membrane</keyword>
<feature type="binding site" evidence="11">
    <location>
        <position position="321"/>
    </location>
    <ligand>
        <name>K(+)</name>
        <dbReference type="ChEBI" id="CHEBI:29103"/>
    </ligand>
</feature>
<dbReference type="AlphaFoldDB" id="A0A1Y2KXJ7"/>
<feature type="transmembrane region" description="Helical" evidence="12">
    <location>
        <begin position="242"/>
        <end position="262"/>
    </location>
</feature>
<accession>A0A1Y2KXJ7</accession>
<evidence type="ECO:0000256" key="9">
    <source>
        <dbReference type="ARBA" id="ARBA00023136"/>
    </source>
</evidence>
<dbReference type="PANTHER" id="PTHR32024">
    <property type="entry name" value="TRK SYSTEM POTASSIUM UPTAKE PROTEIN TRKG-RELATED"/>
    <property type="match status" value="1"/>
</dbReference>
<feature type="binding site" evidence="11">
    <location>
        <position position="116"/>
    </location>
    <ligand>
        <name>K(+)</name>
        <dbReference type="ChEBI" id="CHEBI:29103"/>
    </ligand>
</feature>
<feature type="transmembrane region" description="Helical" evidence="12">
    <location>
        <begin position="12"/>
        <end position="35"/>
    </location>
</feature>
<feature type="transmembrane region" description="Helical" evidence="12">
    <location>
        <begin position="278"/>
        <end position="297"/>
    </location>
</feature>
<evidence type="ECO:0000256" key="4">
    <source>
        <dbReference type="ARBA" id="ARBA00022538"/>
    </source>
</evidence>
<keyword evidence="8 10" id="KW-0406">Ion transport</keyword>
<keyword evidence="2 10" id="KW-0813">Transport</keyword>
<keyword evidence="9 10" id="KW-0472">Membrane</keyword>
<feature type="transmembrane region" description="Helical" evidence="12">
    <location>
        <begin position="41"/>
        <end position="63"/>
    </location>
</feature>
<feature type="transmembrane region" description="Helical" evidence="12">
    <location>
        <begin position="332"/>
        <end position="354"/>
    </location>
</feature>
<dbReference type="InterPro" id="IPR004772">
    <property type="entry name" value="TrkH"/>
</dbReference>
<comment type="function">
    <text evidence="10">Low-affinity potassium transport system. Interacts with Trk system potassium uptake protein TrkA.</text>
</comment>
<evidence type="ECO:0000256" key="2">
    <source>
        <dbReference type="ARBA" id="ARBA00022448"/>
    </source>
</evidence>
<comment type="similarity">
    <text evidence="10">Belongs to the TrkH potassium transport family.</text>
</comment>